<dbReference type="Pfam" id="PF15807">
    <property type="entry name" value="MAP17"/>
    <property type="match status" value="1"/>
</dbReference>
<dbReference type="EMBL" id="JAPFRF010000018">
    <property type="protein sequence ID" value="KAJ7308353.1"/>
    <property type="molecule type" value="Genomic_DNA"/>
</dbReference>
<comment type="similarity">
    <text evidence="5">Belongs to the PDZK1-interacting protein 1/SMIM24 family.</text>
</comment>
<comment type="caution">
    <text evidence="8">The sequence shown here is derived from an EMBL/GenBank/DDBJ whole genome shotgun (WGS) entry which is preliminary data.</text>
</comment>
<gene>
    <name evidence="8" type="ORF">JRQ81_008891</name>
</gene>
<organism evidence="8 9">
    <name type="scientific">Phrynocephalus forsythii</name>
    <dbReference type="NCBI Taxonomy" id="171643"/>
    <lineage>
        <taxon>Eukaryota</taxon>
        <taxon>Metazoa</taxon>
        <taxon>Chordata</taxon>
        <taxon>Craniata</taxon>
        <taxon>Vertebrata</taxon>
        <taxon>Euteleostomi</taxon>
        <taxon>Lepidosauria</taxon>
        <taxon>Squamata</taxon>
        <taxon>Bifurcata</taxon>
        <taxon>Unidentata</taxon>
        <taxon>Episquamata</taxon>
        <taxon>Toxicofera</taxon>
        <taxon>Iguania</taxon>
        <taxon>Acrodonta</taxon>
        <taxon>Agamidae</taxon>
        <taxon>Agaminae</taxon>
        <taxon>Phrynocephalus</taxon>
    </lineage>
</organism>
<evidence type="ECO:0000256" key="4">
    <source>
        <dbReference type="ARBA" id="ARBA00023136"/>
    </source>
</evidence>
<dbReference type="InterPro" id="IPR031627">
    <property type="entry name" value="PDZK1IP1/SMIM24"/>
</dbReference>
<feature type="region of interest" description="Disordered" evidence="6">
    <location>
        <begin position="134"/>
        <end position="159"/>
    </location>
</feature>
<evidence type="ECO:0000256" key="1">
    <source>
        <dbReference type="ARBA" id="ARBA00004167"/>
    </source>
</evidence>
<feature type="compositionally biased region" description="Basic and acidic residues" evidence="6">
    <location>
        <begin position="138"/>
        <end position="159"/>
    </location>
</feature>
<evidence type="ECO:0000256" key="2">
    <source>
        <dbReference type="ARBA" id="ARBA00022692"/>
    </source>
</evidence>
<dbReference type="Proteomes" id="UP001142489">
    <property type="component" value="Unassembled WGS sequence"/>
</dbReference>
<name>A0A9Q0XB16_9SAUR</name>
<keyword evidence="3 7" id="KW-1133">Transmembrane helix</keyword>
<evidence type="ECO:0000256" key="6">
    <source>
        <dbReference type="SAM" id="MobiDB-lite"/>
    </source>
</evidence>
<evidence type="ECO:0000256" key="5">
    <source>
        <dbReference type="ARBA" id="ARBA00049650"/>
    </source>
</evidence>
<feature type="transmembrane region" description="Helical" evidence="7">
    <location>
        <begin position="72"/>
        <end position="95"/>
    </location>
</feature>
<evidence type="ECO:0000313" key="9">
    <source>
        <dbReference type="Proteomes" id="UP001142489"/>
    </source>
</evidence>
<keyword evidence="4 7" id="KW-0472">Membrane</keyword>
<keyword evidence="2 7" id="KW-0812">Transmembrane</keyword>
<dbReference type="AlphaFoldDB" id="A0A9Q0XB16"/>
<feature type="transmembrane region" description="Helical" evidence="7">
    <location>
        <begin position="29"/>
        <end position="52"/>
    </location>
</feature>
<keyword evidence="9" id="KW-1185">Reference proteome</keyword>
<proteinExistence type="inferred from homology"/>
<accession>A0A9Q0XB16</accession>
<protein>
    <submittedName>
        <fullName evidence="8">Uncharacterized protein</fullName>
    </submittedName>
</protein>
<evidence type="ECO:0000313" key="8">
    <source>
        <dbReference type="EMBL" id="KAJ7308353.1"/>
    </source>
</evidence>
<dbReference type="GO" id="GO:0016020">
    <property type="term" value="C:membrane"/>
    <property type="evidence" value="ECO:0007669"/>
    <property type="project" value="UniProtKB-SubCell"/>
</dbReference>
<comment type="subcellular location">
    <subcellularLocation>
        <location evidence="1">Membrane</location>
        <topology evidence="1">Single-pass membrane protein</topology>
    </subcellularLocation>
</comment>
<dbReference type="OrthoDB" id="8848457at2759"/>
<evidence type="ECO:0000256" key="7">
    <source>
        <dbReference type="SAM" id="Phobius"/>
    </source>
</evidence>
<sequence length="159" mass="17260">MESSEGTEGSTLFVDYTPPSLDAIHLPRYVLYLVMAVVIVFGVAYAIVGHLIDDLVHDFADVSATTAGSSTLQPWLVGLAAVLGFLGVVFVGALINRCFFSGKRRGEDEEAAKKQQMELRKTLNVYENMAVDAVDEGPSDKGERASDKVKVEDEKLTSM</sequence>
<evidence type="ECO:0000256" key="3">
    <source>
        <dbReference type="ARBA" id="ARBA00022989"/>
    </source>
</evidence>
<reference evidence="8" key="1">
    <citation type="journal article" date="2023" name="DNA Res.">
        <title>Chromosome-level genome assembly of Phrynocephalus forsythii using third-generation DNA sequencing and Hi-C analysis.</title>
        <authorList>
            <person name="Qi Y."/>
            <person name="Zhao W."/>
            <person name="Zhao Y."/>
            <person name="Niu C."/>
            <person name="Cao S."/>
            <person name="Zhang Y."/>
        </authorList>
    </citation>
    <scope>NUCLEOTIDE SEQUENCE</scope>
    <source>
        <tissue evidence="8">Muscle</tissue>
    </source>
</reference>